<dbReference type="Proteomes" id="UP001283341">
    <property type="component" value="Unassembled WGS sequence"/>
</dbReference>
<feature type="chain" id="PRO_5042279408" description="Beta-glucuronidase C-terminal domain-containing protein" evidence="1">
    <location>
        <begin position="19"/>
        <end position="518"/>
    </location>
</feature>
<gene>
    <name evidence="3" type="ORF">B0H66DRAFT_465188</name>
</gene>
<dbReference type="PANTHER" id="PTHR36183:SF2">
    <property type="entry name" value="BETA-GLUCURONIDASE C-TERMINAL DOMAIN-CONTAINING PROTEIN"/>
    <property type="match status" value="1"/>
</dbReference>
<accession>A0AAE0IUS6</accession>
<protein>
    <recommendedName>
        <fullName evidence="2">Beta-glucuronidase C-terminal domain-containing protein</fullName>
    </recommendedName>
</protein>
<evidence type="ECO:0000259" key="2">
    <source>
        <dbReference type="Pfam" id="PF16862"/>
    </source>
</evidence>
<evidence type="ECO:0000313" key="3">
    <source>
        <dbReference type="EMBL" id="KAK3331332.1"/>
    </source>
</evidence>
<dbReference type="InterPro" id="IPR052974">
    <property type="entry name" value="GH79_Enzymes"/>
</dbReference>
<sequence length="518" mass="56053">MLYTALTAGSLLTAISLAADVPSYTLDSKKPSSPISQAHVSQFVSYSFEPAFWAEFFGEPDSPRNLTFTLLNHLHERGARPIIRAGGISMDSMIYDPGQKLSAVRTENGKGGIYRTTIGPAFYKQWDNFPEGTTFVSTLNFGNNSIDIAKGLAVASYKLQRDKIVYYELGNEPTNYPESRWKRSTEAYVSQWRSFTSQIDAAISNTSHGKWWASSATTDVTGLKVRPSDLIPAGVNSTGQVGQYSIHSYAFATCDPARERRATIANILNHTDLLRYADSEIYPSAKAAMDSGAQWAIGEFNSIACSGKPNVSDTFAQALWTADVELIYAVRNATSVHLHQGATLVFQSNQQLNTPGDDGTPGFSSYSLLYPIDSSKRGEARVLPVFVSQLLVTEALGGGGRIAALKTPAGIQEREFSAYAVFGRGEKPTKLVILNMKPFYVGGNGVPSTLSLDIGEHSGATVKRMTAPSVDEKDSAKVTWAGQSFRNGKAVGEVTVEALGPSEKVSVRESEAVLVTFK</sequence>
<feature type="domain" description="Beta-glucuronidase C-terminal" evidence="2">
    <location>
        <begin position="418"/>
        <end position="514"/>
    </location>
</feature>
<comment type="caution">
    <text evidence="3">The sequence shown here is derived from an EMBL/GenBank/DDBJ whole genome shotgun (WGS) entry which is preliminary data.</text>
</comment>
<name>A0AAE0IUS6_9PEZI</name>
<evidence type="ECO:0000313" key="4">
    <source>
        <dbReference type="Proteomes" id="UP001283341"/>
    </source>
</evidence>
<dbReference type="EMBL" id="JAUEDM010000001">
    <property type="protein sequence ID" value="KAK3331332.1"/>
    <property type="molecule type" value="Genomic_DNA"/>
</dbReference>
<dbReference type="InterPro" id="IPR017853">
    <property type="entry name" value="GH"/>
</dbReference>
<organism evidence="3 4">
    <name type="scientific">Apodospora peruviana</name>
    <dbReference type="NCBI Taxonomy" id="516989"/>
    <lineage>
        <taxon>Eukaryota</taxon>
        <taxon>Fungi</taxon>
        <taxon>Dikarya</taxon>
        <taxon>Ascomycota</taxon>
        <taxon>Pezizomycotina</taxon>
        <taxon>Sordariomycetes</taxon>
        <taxon>Sordariomycetidae</taxon>
        <taxon>Sordariales</taxon>
        <taxon>Lasiosphaeriaceae</taxon>
        <taxon>Apodospora</taxon>
    </lineage>
</organism>
<dbReference type="SUPFAM" id="SSF51445">
    <property type="entry name" value="(Trans)glycosidases"/>
    <property type="match status" value="1"/>
</dbReference>
<dbReference type="AlphaFoldDB" id="A0AAE0IUS6"/>
<reference evidence="3" key="2">
    <citation type="submission" date="2023-06" db="EMBL/GenBank/DDBJ databases">
        <authorList>
            <consortium name="Lawrence Berkeley National Laboratory"/>
            <person name="Haridas S."/>
            <person name="Hensen N."/>
            <person name="Bonometti L."/>
            <person name="Westerberg I."/>
            <person name="Brannstrom I.O."/>
            <person name="Guillou S."/>
            <person name="Cros-Aarteil S."/>
            <person name="Calhoun S."/>
            <person name="Kuo A."/>
            <person name="Mondo S."/>
            <person name="Pangilinan J."/>
            <person name="Riley R."/>
            <person name="Labutti K."/>
            <person name="Andreopoulos B."/>
            <person name="Lipzen A."/>
            <person name="Chen C."/>
            <person name="Yanf M."/>
            <person name="Daum C."/>
            <person name="Ng V."/>
            <person name="Clum A."/>
            <person name="Steindorff A."/>
            <person name="Ohm R."/>
            <person name="Martin F."/>
            <person name="Silar P."/>
            <person name="Natvig D."/>
            <person name="Lalanne C."/>
            <person name="Gautier V."/>
            <person name="Ament-Velasquez S.L."/>
            <person name="Kruys A."/>
            <person name="Hutchinson M.I."/>
            <person name="Powell A.J."/>
            <person name="Barry K."/>
            <person name="Miller A.N."/>
            <person name="Grigoriev I.V."/>
            <person name="Debuchy R."/>
            <person name="Gladieux P."/>
            <person name="Thoren M.H."/>
            <person name="Johannesson H."/>
        </authorList>
    </citation>
    <scope>NUCLEOTIDE SEQUENCE</scope>
    <source>
        <strain evidence="3">CBS 118394</strain>
    </source>
</reference>
<keyword evidence="4" id="KW-1185">Reference proteome</keyword>
<dbReference type="Gene3D" id="3.20.20.80">
    <property type="entry name" value="Glycosidases"/>
    <property type="match status" value="1"/>
</dbReference>
<evidence type="ECO:0000256" key="1">
    <source>
        <dbReference type="SAM" id="SignalP"/>
    </source>
</evidence>
<dbReference type="PANTHER" id="PTHR36183">
    <property type="entry name" value="BETA-GLUCURONIDASE"/>
    <property type="match status" value="1"/>
</dbReference>
<feature type="signal peptide" evidence="1">
    <location>
        <begin position="1"/>
        <end position="18"/>
    </location>
</feature>
<dbReference type="InterPro" id="IPR031728">
    <property type="entry name" value="GlcAase_C"/>
</dbReference>
<keyword evidence="1" id="KW-0732">Signal</keyword>
<dbReference type="Pfam" id="PF16862">
    <property type="entry name" value="Glyco_hydro_79C"/>
    <property type="match status" value="1"/>
</dbReference>
<reference evidence="3" key="1">
    <citation type="journal article" date="2023" name="Mol. Phylogenet. Evol.">
        <title>Genome-scale phylogeny and comparative genomics of the fungal order Sordariales.</title>
        <authorList>
            <person name="Hensen N."/>
            <person name="Bonometti L."/>
            <person name="Westerberg I."/>
            <person name="Brannstrom I.O."/>
            <person name="Guillou S."/>
            <person name="Cros-Aarteil S."/>
            <person name="Calhoun S."/>
            <person name="Haridas S."/>
            <person name="Kuo A."/>
            <person name="Mondo S."/>
            <person name="Pangilinan J."/>
            <person name="Riley R."/>
            <person name="LaButti K."/>
            <person name="Andreopoulos B."/>
            <person name="Lipzen A."/>
            <person name="Chen C."/>
            <person name="Yan M."/>
            <person name="Daum C."/>
            <person name="Ng V."/>
            <person name="Clum A."/>
            <person name="Steindorff A."/>
            <person name="Ohm R.A."/>
            <person name="Martin F."/>
            <person name="Silar P."/>
            <person name="Natvig D.O."/>
            <person name="Lalanne C."/>
            <person name="Gautier V."/>
            <person name="Ament-Velasquez S.L."/>
            <person name="Kruys A."/>
            <person name="Hutchinson M.I."/>
            <person name="Powell A.J."/>
            <person name="Barry K."/>
            <person name="Miller A.N."/>
            <person name="Grigoriev I.V."/>
            <person name="Debuchy R."/>
            <person name="Gladieux P."/>
            <person name="Hiltunen Thoren M."/>
            <person name="Johannesson H."/>
        </authorList>
    </citation>
    <scope>NUCLEOTIDE SEQUENCE</scope>
    <source>
        <strain evidence="3">CBS 118394</strain>
    </source>
</reference>
<proteinExistence type="predicted"/>